<sequence>MIPKTPGRDWFIPLPPTPIHPSSCASAKTPPIVHLSPKLSVASSVKSYSSPKNKSASSTASPDLIFIVSSPSSATMSPSAWSTSSKQQVRNNTPSTRLGRISN</sequence>
<protein>
    <submittedName>
        <fullName evidence="2">Uncharacterized protein</fullName>
    </submittedName>
</protein>
<accession>A0A0L0CHN2</accession>
<organism evidence="2 3">
    <name type="scientific">Lucilia cuprina</name>
    <name type="common">Green bottle fly</name>
    <name type="synonym">Australian sheep blowfly</name>
    <dbReference type="NCBI Taxonomy" id="7375"/>
    <lineage>
        <taxon>Eukaryota</taxon>
        <taxon>Metazoa</taxon>
        <taxon>Ecdysozoa</taxon>
        <taxon>Arthropoda</taxon>
        <taxon>Hexapoda</taxon>
        <taxon>Insecta</taxon>
        <taxon>Pterygota</taxon>
        <taxon>Neoptera</taxon>
        <taxon>Endopterygota</taxon>
        <taxon>Diptera</taxon>
        <taxon>Brachycera</taxon>
        <taxon>Muscomorpha</taxon>
        <taxon>Oestroidea</taxon>
        <taxon>Calliphoridae</taxon>
        <taxon>Luciliinae</taxon>
        <taxon>Lucilia</taxon>
    </lineage>
</organism>
<reference evidence="2 3" key="1">
    <citation type="journal article" date="2015" name="Nat. Commun.">
        <title>Lucilia cuprina genome unlocks parasitic fly biology to underpin future interventions.</title>
        <authorList>
            <person name="Anstead C.A."/>
            <person name="Korhonen P.K."/>
            <person name="Young N.D."/>
            <person name="Hall R.S."/>
            <person name="Jex A.R."/>
            <person name="Murali S.C."/>
            <person name="Hughes D.S."/>
            <person name="Lee S.F."/>
            <person name="Perry T."/>
            <person name="Stroehlein A.J."/>
            <person name="Ansell B.R."/>
            <person name="Breugelmans B."/>
            <person name="Hofmann A."/>
            <person name="Qu J."/>
            <person name="Dugan S."/>
            <person name="Lee S.L."/>
            <person name="Chao H."/>
            <person name="Dinh H."/>
            <person name="Han Y."/>
            <person name="Doddapaneni H.V."/>
            <person name="Worley K.C."/>
            <person name="Muzny D.M."/>
            <person name="Ioannidis P."/>
            <person name="Waterhouse R.M."/>
            <person name="Zdobnov E.M."/>
            <person name="James P.J."/>
            <person name="Bagnall N.H."/>
            <person name="Kotze A.C."/>
            <person name="Gibbs R.A."/>
            <person name="Richards S."/>
            <person name="Batterham P."/>
            <person name="Gasser R.B."/>
        </authorList>
    </citation>
    <scope>NUCLEOTIDE SEQUENCE [LARGE SCALE GENOMIC DNA]</scope>
    <source>
        <strain evidence="2 3">LS</strain>
        <tissue evidence="2">Full body</tissue>
    </source>
</reference>
<feature type="compositionally biased region" description="Low complexity" evidence="1">
    <location>
        <begin position="72"/>
        <end position="85"/>
    </location>
</feature>
<evidence type="ECO:0000256" key="1">
    <source>
        <dbReference type="SAM" id="MobiDB-lite"/>
    </source>
</evidence>
<dbReference type="AlphaFoldDB" id="A0A0L0CHN2"/>
<evidence type="ECO:0000313" key="3">
    <source>
        <dbReference type="Proteomes" id="UP000037069"/>
    </source>
</evidence>
<comment type="caution">
    <text evidence="2">The sequence shown here is derived from an EMBL/GenBank/DDBJ whole genome shotgun (WGS) entry which is preliminary data.</text>
</comment>
<keyword evidence="3" id="KW-1185">Reference proteome</keyword>
<feature type="region of interest" description="Disordered" evidence="1">
    <location>
        <begin position="72"/>
        <end position="103"/>
    </location>
</feature>
<dbReference type="Proteomes" id="UP000037069">
    <property type="component" value="Unassembled WGS sequence"/>
</dbReference>
<evidence type="ECO:0000313" key="2">
    <source>
        <dbReference type="EMBL" id="KNC30994.1"/>
    </source>
</evidence>
<feature type="compositionally biased region" description="Polar residues" evidence="1">
    <location>
        <begin position="86"/>
        <end position="103"/>
    </location>
</feature>
<gene>
    <name evidence="2" type="ORF">FF38_03159</name>
</gene>
<dbReference type="EMBL" id="JRES01000469">
    <property type="protein sequence ID" value="KNC30994.1"/>
    <property type="molecule type" value="Genomic_DNA"/>
</dbReference>
<name>A0A0L0CHN2_LUCCU</name>
<proteinExistence type="predicted"/>